<dbReference type="EMBL" id="FOKG01000012">
    <property type="protein sequence ID" value="SFB45374.1"/>
    <property type="molecule type" value="Genomic_DNA"/>
</dbReference>
<dbReference type="InterPro" id="IPR050277">
    <property type="entry name" value="Sodium:Solute_Symporter"/>
</dbReference>
<feature type="transmembrane region" description="Helical" evidence="10">
    <location>
        <begin position="409"/>
        <end position="428"/>
    </location>
</feature>
<evidence type="ECO:0000256" key="10">
    <source>
        <dbReference type="SAM" id="Phobius"/>
    </source>
</evidence>
<feature type="transmembrane region" description="Helical" evidence="10">
    <location>
        <begin position="245"/>
        <end position="264"/>
    </location>
</feature>
<protein>
    <submittedName>
        <fullName evidence="11">Solute:Na+ symporter, SSS family</fullName>
    </submittedName>
</protein>
<proteinExistence type="inferred from homology"/>
<feature type="transmembrane region" description="Helical" evidence="10">
    <location>
        <begin position="98"/>
        <end position="121"/>
    </location>
</feature>
<keyword evidence="6 10" id="KW-1133">Transmembrane helix</keyword>
<dbReference type="GO" id="GO:0005886">
    <property type="term" value="C:plasma membrane"/>
    <property type="evidence" value="ECO:0007669"/>
    <property type="project" value="TreeGrafter"/>
</dbReference>
<keyword evidence="12" id="KW-1185">Reference proteome</keyword>
<keyword evidence="7 10" id="KW-0472">Membrane</keyword>
<evidence type="ECO:0000256" key="9">
    <source>
        <dbReference type="SAM" id="MobiDB-lite"/>
    </source>
</evidence>
<feature type="transmembrane region" description="Helical" evidence="10">
    <location>
        <begin position="70"/>
        <end position="92"/>
    </location>
</feature>
<sequence length="532" mass="55834">MEYPGPMTVRRIYGCRHHIAGFEEDTVIGDYAVIGLYIAGMIGIGWYSLRLAKTRSDYLVAGRRLGGFMYSGTMSAVVLGGASTIGGVGLGYTHGISGAWLVLTIGLGILVLHALFARRLVRLRLYTVSEMLDLRYGGSTSAISGVVMWGYTLMLTVTSTLAFATIFNVLFDLPSLAGIAIGGAIVVLYSVLGGMWSITLTDIAQFVITTIGFLFLLFPIALTAAGGLDGMADKLDPSYFEFDSIGGGTILTYVLIYGFGLLIGQDIWQRVFTARSPRVATIGGIGSGVYCVVYAIAGALIGAAAKTLYPNLADADDAFATIVADLLPTGLRGLVLAAALSALMSTASGALIACSTVSSMDILARFRRGHGKDTDDTAVSTNRWTTLVLGVLAIGIAMIVTDVVAALTVAYNILVGGLLVAILGALLWPRGTRAGALASMVTGSVVVIVSMITEGLLANEPIYYGLGASLFAYVVVSLLTPRTSADVLSVWNARLRGGTDDPDEARESRRGESTDADPTTPKPATNTIRRTT</sequence>
<feature type="transmembrane region" description="Helical" evidence="10">
    <location>
        <begin position="204"/>
        <end position="225"/>
    </location>
</feature>
<accession>A0A1I1B4U3</accession>
<feature type="region of interest" description="Disordered" evidence="9">
    <location>
        <begin position="498"/>
        <end position="532"/>
    </location>
</feature>
<feature type="transmembrane region" description="Helical" evidence="10">
    <location>
        <begin position="285"/>
        <end position="305"/>
    </location>
</feature>
<comment type="subcellular location">
    <subcellularLocation>
        <location evidence="1">Membrane</location>
        <topology evidence="1">Multi-pass membrane protein</topology>
    </subcellularLocation>
</comment>
<dbReference type="InterPro" id="IPR038377">
    <property type="entry name" value="Na/Glc_symporter_sf"/>
</dbReference>
<reference evidence="12" key="1">
    <citation type="submission" date="2016-10" db="EMBL/GenBank/DDBJ databases">
        <authorList>
            <person name="Varghese N."/>
            <person name="Submissions S."/>
        </authorList>
    </citation>
    <scope>NUCLEOTIDE SEQUENCE [LARGE SCALE GENOMIC DNA]</scope>
    <source>
        <strain evidence="12">CGMCC 4.3568</strain>
    </source>
</reference>
<feature type="transmembrane region" description="Helical" evidence="10">
    <location>
        <begin position="384"/>
        <end position="403"/>
    </location>
</feature>
<evidence type="ECO:0000256" key="4">
    <source>
        <dbReference type="ARBA" id="ARBA00022475"/>
    </source>
</evidence>
<comment type="similarity">
    <text evidence="2 8">Belongs to the sodium:solute symporter (SSF) (TC 2.A.21) family.</text>
</comment>
<evidence type="ECO:0000256" key="6">
    <source>
        <dbReference type="ARBA" id="ARBA00022989"/>
    </source>
</evidence>
<keyword evidence="3" id="KW-0813">Transport</keyword>
<evidence type="ECO:0000256" key="8">
    <source>
        <dbReference type="RuleBase" id="RU362091"/>
    </source>
</evidence>
<feature type="transmembrane region" description="Helical" evidence="10">
    <location>
        <begin position="173"/>
        <end position="192"/>
    </location>
</feature>
<evidence type="ECO:0000256" key="3">
    <source>
        <dbReference type="ARBA" id="ARBA00022448"/>
    </source>
</evidence>
<evidence type="ECO:0000313" key="11">
    <source>
        <dbReference type="EMBL" id="SFB45374.1"/>
    </source>
</evidence>
<keyword evidence="4" id="KW-1003">Cell membrane</keyword>
<dbReference type="GO" id="GO:0046942">
    <property type="term" value="P:carboxylic acid transport"/>
    <property type="evidence" value="ECO:0007669"/>
    <property type="project" value="UniProtKB-ARBA"/>
</dbReference>
<dbReference type="PANTHER" id="PTHR48086">
    <property type="entry name" value="SODIUM/PROLINE SYMPORTER-RELATED"/>
    <property type="match status" value="1"/>
</dbReference>
<dbReference type="PROSITE" id="PS50283">
    <property type="entry name" value="NA_SOLUT_SYMP_3"/>
    <property type="match status" value="1"/>
</dbReference>
<dbReference type="PANTHER" id="PTHR48086:SF7">
    <property type="entry name" value="SODIUM-SOLUTE SYMPORTER-RELATED"/>
    <property type="match status" value="1"/>
</dbReference>
<feature type="transmembrane region" description="Helical" evidence="10">
    <location>
        <begin position="31"/>
        <end position="49"/>
    </location>
</feature>
<feature type="compositionally biased region" description="Low complexity" evidence="9">
    <location>
        <begin position="516"/>
        <end position="532"/>
    </location>
</feature>
<dbReference type="PROSITE" id="PS00457">
    <property type="entry name" value="NA_SOLUT_SYMP_2"/>
    <property type="match status" value="1"/>
</dbReference>
<evidence type="ECO:0000256" key="1">
    <source>
        <dbReference type="ARBA" id="ARBA00004141"/>
    </source>
</evidence>
<dbReference type="Pfam" id="PF00474">
    <property type="entry name" value="SSF"/>
    <property type="match status" value="1"/>
</dbReference>
<dbReference type="InterPro" id="IPR001734">
    <property type="entry name" value="Na/solute_symporter"/>
</dbReference>
<evidence type="ECO:0000256" key="2">
    <source>
        <dbReference type="ARBA" id="ARBA00006434"/>
    </source>
</evidence>
<dbReference type="Proteomes" id="UP000243799">
    <property type="component" value="Unassembled WGS sequence"/>
</dbReference>
<feature type="transmembrane region" description="Helical" evidence="10">
    <location>
        <begin position="462"/>
        <end position="480"/>
    </location>
</feature>
<feature type="transmembrane region" description="Helical" evidence="10">
    <location>
        <begin position="435"/>
        <end position="456"/>
    </location>
</feature>
<name>A0A1I1B4U3_9PSEU</name>
<evidence type="ECO:0000256" key="7">
    <source>
        <dbReference type="ARBA" id="ARBA00023136"/>
    </source>
</evidence>
<feature type="transmembrane region" description="Helical" evidence="10">
    <location>
        <begin position="334"/>
        <end position="363"/>
    </location>
</feature>
<dbReference type="CDD" id="cd11479">
    <property type="entry name" value="SLC5sbd_u3"/>
    <property type="match status" value="1"/>
</dbReference>
<dbReference type="AlphaFoldDB" id="A0A1I1B4U3"/>
<evidence type="ECO:0000313" key="12">
    <source>
        <dbReference type="Proteomes" id="UP000243799"/>
    </source>
</evidence>
<dbReference type="STRING" id="490629.SAMN05216266_11239"/>
<organism evidence="11 12">
    <name type="scientific">Amycolatopsis marina</name>
    <dbReference type="NCBI Taxonomy" id="490629"/>
    <lineage>
        <taxon>Bacteria</taxon>
        <taxon>Bacillati</taxon>
        <taxon>Actinomycetota</taxon>
        <taxon>Actinomycetes</taxon>
        <taxon>Pseudonocardiales</taxon>
        <taxon>Pseudonocardiaceae</taxon>
        <taxon>Amycolatopsis</taxon>
    </lineage>
</organism>
<dbReference type="InterPro" id="IPR018212">
    <property type="entry name" value="Na/solute_symporter_CS"/>
</dbReference>
<dbReference type="GO" id="GO:0022857">
    <property type="term" value="F:transmembrane transporter activity"/>
    <property type="evidence" value="ECO:0007669"/>
    <property type="project" value="InterPro"/>
</dbReference>
<gene>
    <name evidence="11" type="ORF">SAMN05216266_11239</name>
</gene>
<evidence type="ECO:0000256" key="5">
    <source>
        <dbReference type="ARBA" id="ARBA00022692"/>
    </source>
</evidence>
<feature type="transmembrane region" description="Helical" evidence="10">
    <location>
        <begin position="142"/>
        <end position="167"/>
    </location>
</feature>
<keyword evidence="5 10" id="KW-0812">Transmembrane</keyword>
<dbReference type="Gene3D" id="1.20.1730.10">
    <property type="entry name" value="Sodium/glucose cotransporter"/>
    <property type="match status" value="1"/>
</dbReference>